<sequence>MDVRKLVEQGFWIESKGVNFFQTVAYENLPIICLNCGRIGHYEGSCNQKEEEGSSLKKKDEGSREVKEEKLLGSWVQVQRRRRKNFDVTNKKGGDLKNSFVVLDNPTFDDERQNGEHMNVSRMKEKSKFTSPVGRGKENINTHKGKLKRPEFRWEVKGKANENDGFMEIETRTNNKGKDVEMGEVKQVFARKNSGEYPELNEIVERCSNKDNEEENLDSKLEALKGSMQRWNRESVRCLEKNLGKSLERLRKSEARKRMGCFLKLMLG</sequence>
<dbReference type="Proteomes" id="UP001327560">
    <property type="component" value="Chromosome 5"/>
</dbReference>
<feature type="domain" description="CCHC-type" evidence="4">
    <location>
        <begin position="33"/>
        <end position="48"/>
    </location>
</feature>
<dbReference type="GO" id="GO:0008270">
    <property type="term" value="F:zinc ion binding"/>
    <property type="evidence" value="ECO:0007669"/>
    <property type="project" value="UniProtKB-KW"/>
</dbReference>
<evidence type="ECO:0000256" key="2">
    <source>
        <dbReference type="SAM" id="Coils"/>
    </source>
</evidence>
<dbReference type="EMBL" id="CP136894">
    <property type="protein sequence ID" value="WOL07567.1"/>
    <property type="molecule type" value="Genomic_DNA"/>
</dbReference>
<evidence type="ECO:0000256" key="3">
    <source>
        <dbReference type="SAM" id="MobiDB-lite"/>
    </source>
</evidence>
<evidence type="ECO:0000256" key="1">
    <source>
        <dbReference type="PROSITE-ProRule" id="PRU00047"/>
    </source>
</evidence>
<dbReference type="PROSITE" id="PS50158">
    <property type="entry name" value="ZF_CCHC"/>
    <property type="match status" value="1"/>
</dbReference>
<reference evidence="5 6" key="1">
    <citation type="submission" date="2023-10" db="EMBL/GenBank/DDBJ databases">
        <title>Chromosome-scale genome assembly provides insights into flower coloration mechanisms of Canna indica.</title>
        <authorList>
            <person name="Li C."/>
        </authorList>
    </citation>
    <scope>NUCLEOTIDE SEQUENCE [LARGE SCALE GENOMIC DNA]</scope>
    <source>
        <tissue evidence="5">Flower</tissue>
    </source>
</reference>
<dbReference type="AlphaFoldDB" id="A0AAQ3KG30"/>
<name>A0AAQ3KG30_9LILI</name>
<feature type="coiled-coil region" evidence="2">
    <location>
        <begin position="214"/>
        <end position="256"/>
    </location>
</feature>
<organism evidence="5 6">
    <name type="scientific">Canna indica</name>
    <name type="common">Indian-shot</name>
    <dbReference type="NCBI Taxonomy" id="4628"/>
    <lineage>
        <taxon>Eukaryota</taxon>
        <taxon>Viridiplantae</taxon>
        <taxon>Streptophyta</taxon>
        <taxon>Embryophyta</taxon>
        <taxon>Tracheophyta</taxon>
        <taxon>Spermatophyta</taxon>
        <taxon>Magnoliopsida</taxon>
        <taxon>Liliopsida</taxon>
        <taxon>Zingiberales</taxon>
        <taxon>Cannaceae</taxon>
        <taxon>Canna</taxon>
    </lineage>
</organism>
<proteinExistence type="predicted"/>
<dbReference type="InterPro" id="IPR025836">
    <property type="entry name" value="Zn_knuckle_CX2CX4HX4C"/>
</dbReference>
<evidence type="ECO:0000259" key="4">
    <source>
        <dbReference type="PROSITE" id="PS50158"/>
    </source>
</evidence>
<dbReference type="Pfam" id="PF14392">
    <property type="entry name" value="zf-CCHC_4"/>
    <property type="match status" value="1"/>
</dbReference>
<evidence type="ECO:0000313" key="6">
    <source>
        <dbReference type="Proteomes" id="UP001327560"/>
    </source>
</evidence>
<keyword evidence="2" id="KW-0175">Coiled coil</keyword>
<feature type="region of interest" description="Disordered" evidence="3">
    <location>
        <begin position="121"/>
        <end position="141"/>
    </location>
</feature>
<protein>
    <recommendedName>
        <fullName evidence="4">CCHC-type domain-containing protein</fullName>
    </recommendedName>
</protein>
<evidence type="ECO:0000313" key="5">
    <source>
        <dbReference type="EMBL" id="WOL07567.1"/>
    </source>
</evidence>
<gene>
    <name evidence="5" type="ORF">Cni_G16311</name>
</gene>
<keyword evidence="6" id="KW-1185">Reference proteome</keyword>
<dbReference type="GO" id="GO:0003676">
    <property type="term" value="F:nucleic acid binding"/>
    <property type="evidence" value="ECO:0007669"/>
    <property type="project" value="InterPro"/>
</dbReference>
<accession>A0AAQ3KG30</accession>
<keyword evidence="1" id="KW-0479">Metal-binding</keyword>
<keyword evidence="1" id="KW-0862">Zinc</keyword>
<keyword evidence="1" id="KW-0863">Zinc-finger</keyword>
<dbReference type="InterPro" id="IPR001878">
    <property type="entry name" value="Znf_CCHC"/>
</dbReference>